<keyword evidence="1" id="KW-0732">Signal</keyword>
<organism evidence="2 3">
    <name type="scientific">Oryzias melastigma</name>
    <name type="common">Marine medaka</name>
    <dbReference type="NCBI Taxonomy" id="30732"/>
    <lineage>
        <taxon>Eukaryota</taxon>
        <taxon>Metazoa</taxon>
        <taxon>Chordata</taxon>
        <taxon>Craniata</taxon>
        <taxon>Vertebrata</taxon>
        <taxon>Euteleostomi</taxon>
        <taxon>Actinopterygii</taxon>
        <taxon>Neopterygii</taxon>
        <taxon>Teleostei</taxon>
        <taxon>Neoteleostei</taxon>
        <taxon>Acanthomorphata</taxon>
        <taxon>Ovalentaria</taxon>
        <taxon>Atherinomorphae</taxon>
        <taxon>Beloniformes</taxon>
        <taxon>Adrianichthyidae</taxon>
        <taxon>Oryziinae</taxon>
        <taxon>Oryzias</taxon>
    </lineage>
</organism>
<dbReference type="AlphaFoldDB" id="A0A834F354"/>
<dbReference type="SUPFAM" id="SSF48726">
    <property type="entry name" value="Immunoglobulin"/>
    <property type="match status" value="1"/>
</dbReference>
<name>A0A834F354_ORYME</name>
<proteinExistence type="predicted"/>
<dbReference type="Proteomes" id="UP000646548">
    <property type="component" value="Unassembled WGS sequence"/>
</dbReference>
<reference evidence="2" key="1">
    <citation type="journal article" name="BMC Genomics">
        <title>Long-read sequencing and de novo genome assembly of marine medaka (Oryzias melastigma).</title>
        <authorList>
            <person name="Liang P."/>
            <person name="Saqib H.S.A."/>
            <person name="Ni X."/>
            <person name="Shen Y."/>
        </authorList>
    </citation>
    <scope>NUCLEOTIDE SEQUENCE</scope>
    <source>
        <strain evidence="2">Bigg-433</strain>
    </source>
</reference>
<dbReference type="InterPro" id="IPR013783">
    <property type="entry name" value="Ig-like_fold"/>
</dbReference>
<evidence type="ECO:0000313" key="3">
    <source>
        <dbReference type="Proteomes" id="UP000646548"/>
    </source>
</evidence>
<sequence>METAFYLFVLGAISSLTEAAGILPDGPLIATVGGSVMINTTLTEADGPFDSVIWNFNVTSFIISYNPSLTDIDPTYKDRITHYPSTASLELRNLTLDDGGEYSVTVVPNGVGRINLDIYGKQLI</sequence>
<evidence type="ECO:0008006" key="4">
    <source>
        <dbReference type="Google" id="ProtNLM"/>
    </source>
</evidence>
<dbReference type="Gene3D" id="2.60.40.10">
    <property type="entry name" value="Immunoglobulins"/>
    <property type="match status" value="1"/>
</dbReference>
<accession>A0A834F354</accession>
<comment type="caution">
    <text evidence="2">The sequence shown here is derived from an EMBL/GenBank/DDBJ whole genome shotgun (WGS) entry which is preliminary data.</text>
</comment>
<evidence type="ECO:0000256" key="1">
    <source>
        <dbReference type="SAM" id="SignalP"/>
    </source>
</evidence>
<feature type="signal peptide" evidence="1">
    <location>
        <begin position="1"/>
        <end position="19"/>
    </location>
</feature>
<dbReference type="InterPro" id="IPR036179">
    <property type="entry name" value="Ig-like_dom_sf"/>
</dbReference>
<dbReference type="EMBL" id="WKFB01000950">
    <property type="protein sequence ID" value="KAF6716597.1"/>
    <property type="molecule type" value="Genomic_DNA"/>
</dbReference>
<evidence type="ECO:0000313" key="2">
    <source>
        <dbReference type="EMBL" id="KAF6716597.1"/>
    </source>
</evidence>
<feature type="chain" id="PRO_5032293724" description="Immunoglobulin subtype domain-containing protein" evidence="1">
    <location>
        <begin position="20"/>
        <end position="124"/>
    </location>
</feature>
<gene>
    <name evidence="2" type="ORF">FQA47_012528</name>
</gene>
<protein>
    <recommendedName>
        <fullName evidence="4">Immunoglobulin subtype domain-containing protein</fullName>
    </recommendedName>
</protein>